<feature type="compositionally biased region" description="Low complexity" evidence="1">
    <location>
        <begin position="80"/>
        <end position="99"/>
    </location>
</feature>
<dbReference type="Proteomes" id="UP000266841">
    <property type="component" value="Unassembled WGS sequence"/>
</dbReference>
<reference evidence="2 3" key="1">
    <citation type="journal article" date="2012" name="Genome Biol.">
        <title>Genome and low-iron response of an oceanic diatom adapted to chronic iron limitation.</title>
        <authorList>
            <person name="Lommer M."/>
            <person name="Specht M."/>
            <person name="Roy A.S."/>
            <person name="Kraemer L."/>
            <person name="Andreson R."/>
            <person name="Gutowska M.A."/>
            <person name="Wolf J."/>
            <person name="Bergner S.V."/>
            <person name="Schilhabel M.B."/>
            <person name="Klostermeier U.C."/>
            <person name="Beiko R.G."/>
            <person name="Rosenstiel P."/>
            <person name="Hippler M."/>
            <person name="Laroche J."/>
        </authorList>
    </citation>
    <scope>NUCLEOTIDE SEQUENCE [LARGE SCALE GENOMIC DNA]</scope>
    <source>
        <strain evidence="2 3">CCMP1005</strain>
    </source>
</reference>
<evidence type="ECO:0000313" key="2">
    <source>
        <dbReference type="EMBL" id="EJK58576.1"/>
    </source>
</evidence>
<feature type="non-terminal residue" evidence="2">
    <location>
        <position position="1"/>
    </location>
</feature>
<evidence type="ECO:0000256" key="1">
    <source>
        <dbReference type="SAM" id="MobiDB-lite"/>
    </source>
</evidence>
<keyword evidence="3" id="KW-1185">Reference proteome</keyword>
<feature type="region of interest" description="Disordered" evidence="1">
    <location>
        <begin position="1"/>
        <end position="112"/>
    </location>
</feature>
<name>K0SCA7_THAOC</name>
<sequence>DSAPGGADDTAGASGAGGGALRLAEGPGPAGRPARDAARDAGRDAAGRSRSVASGSVALSLGPSGVTAGGRAPPEPPGPTTTTTNTTPTTTTTNTTHAPPIHPDDVVGVLTE</sequence>
<feature type="compositionally biased region" description="Basic and acidic residues" evidence="1">
    <location>
        <begin position="33"/>
        <end position="47"/>
    </location>
</feature>
<accession>K0SCA7</accession>
<dbReference type="AlphaFoldDB" id="K0SCA7"/>
<feature type="compositionally biased region" description="Low complexity" evidence="1">
    <location>
        <begin position="48"/>
        <end position="62"/>
    </location>
</feature>
<protein>
    <submittedName>
        <fullName evidence="2">Uncharacterized protein</fullName>
    </submittedName>
</protein>
<dbReference type="EMBL" id="AGNL01024860">
    <property type="protein sequence ID" value="EJK58576.1"/>
    <property type="molecule type" value="Genomic_DNA"/>
</dbReference>
<feature type="compositionally biased region" description="Low complexity" evidence="1">
    <location>
        <begin position="1"/>
        <end position="13"/>
    </location>
</feature>
<proteinExistence type="predicted"/>
<comment type="caution">
    <text evidence="2">The sequence shown here is derived from an EMBL/GenBank/DDBJ whole genome shotgun (WGS) entry which is preliminary data.</text>
</comment>
<gene>
    <name evidence="2" type="ORF">THAOC_21289</name>
</gene>
<evidence type="ECO:0000313" key="3">
    <source>
        <dbReference type="Proteomes" id="UP000266841"/>
    </source>
</evidence>
<organism evidence="2 3">
    <name type="scientific">Thalassiosira oceanica</name>
    <name type="common">Marine diatom</name>
    <dbReference type="NCBI Taxonomy" id="159749"/>
    <lineage>
        <taxon>Eukaryota</taxon>
        <taxon>Sar</taxon>
        <taxon>Stramenopiles</taxon>
        <taxon>Ochrophyta</taxon>
        <taxon>Bacillariophyta</taxon>
        <taxon>Coscinodiscophyceae</taxon>
        <taxon>Thalassiosirophycidae</taxon>
        <taxon>Thalassiosirales</taxon>
        <taxon>Thalassiosiraceae</taxon>
        <taxon>Thalassiosira</taxon>
    </lineage>
</organism>